<dbReference type="PANTHER" id="PTHR43196">
    <property type="entry name" value="SULFATE ADENYLYLTRANSFERASE SUBUNIT 2"/>
    <property type="match status" value="1"/>
</dbReference>
<dbReference type="GO" id="GO:0003824">
    <property type="term" value="F:catalytic activity"/>
    <property type="evidence" value="ECO:0007669"/>
    <property type="project" value="InterPro"/>
</dbReference>
<reference evidence="2" key="1">
    <citation type="journal article" date="2015" name="J. Antimicrob. Chemother.">
        <title>Genetic characterization of a novel blaDIM-2-carrying megaplasmid p12969-DIM from clinical Pseudomonas putida.</title>
        <authorList>
            <person name="Sun F."/>
            <person name="Zhou D."/>
            <person name="Wang Q."/>
            <person name="Feng J."/>
            <person name="Feng W."/>
            <person name="Luo W."/>
            <person name="Liu Y."/>
            <person name="Qiu X."/>
            <person name="Yin Z."/>
            <person name="Xia P."/>
        </authorList>
    </citation>
    <scope>NUCLEOTIDE SEQUENCE</scope>
    <source>
        <strain evidence="2">12969</strain>
        <plasmid evidence="2">p12969-DIM</plasmid>
    </source>
</reference>
<evidence type="ECO:0000313" key="2">
    <source>
        <dbReference type="EMBL" id="ALZ46339.1"/>
    </source>
</evidence>
<evidence type="ECO:0000259" key="1">
    <source>
        <dbReference type="Pfam" id="PF01507"/>
    </source>
</evidence>
<sequence>MTSAQTKLTQSIQAGLFDAAEPAPVLLQVVDLTFDEKVKAAVEAIKQQVREGRRLVVAWSGGKDSSVTLNLAFTALRDLIAKGHSVPALHVIHSNTGLENPVIEIYNKGQIRAIKAYAKTAGIETRVWVASPNLSNDYLVGLLSGRTIMSVGNNTKCQQMMKKSALDRIKRQVRAWIAEKDGVKAKDANLVSLIGTRFEESAQRAARMPAHCSSSRPMIKGCRFPWVNSSNAGRIWAKDACG</sequence>
<name>A0A2Z1CD88_PSEPU</name>
<feature type="domain" description="Phosphoadenosine phosphosulphate reductase" evidence="1">
    <location>
        <begin position="55"/>
        <end position="206"/>
    </location>
</feature>
<dbReference type="InterPro" id="IPR002500">
    <property type="entry name" value="PAPS_reduct_dom"/>
</dbReference>
<dbReference type="InterPro" id="IPR014729">
    <property type="entry name" value="Rossmann-like_a/b/a_fold"/>
</dbReference>
<dbReference type="RefSeq" id="WP_234285040.1">
    <property type="nucleotide sequence ID" value="NZ_KU130294.1"/>
</dbReference>
<geneLocation type="plasmid" evidence="2">
    <name>p12969-DIM</name>
</geneLocation>
<dbReference type="SUPFAM" id="SSF52402">
    <property type="entry name" value="Adenine nucleotide alpha hydrolases-like"/>
    <property type="match status" value="1"/>
</dbReference>
<dbReference type="EMBL" id="KU130294">
    <property type="protein sequence ID" value="ALZ46339.1"/>
    <property type="molecule type" value="Genomic_DNA"/>
</dbReference>
<keyword evidence="2" id="KW-0614">Plasmid</keyword>
<dbReference type="PANTHER" id="PTHR43196:SF2">
    <property type="entry name" value="PHOSPHOADENOSINE PHOSPHOSULFATE REDUCTASE"/>
    <property type="match status" value="1"/>
</dbReference>
<dbReference type="Pfam" id="PF01507">
    <property type="entry name" value="PAPS_reduct"/>
    <property type="match status" value="1"/>
</dbReference>
<dbReference type="AlphaFoldDB" id="A0A2Z1CD88"/>
<dbReference type="InterPro" id="IPR050128">
    <property type="entry name" value="Sulfate_adenylyltrnsfr_sub2"/>
</dbReference>
<proteinExistence type="predicted"/>
<organism evidence="2">
    <name type="scientific">Pseudomonas putida</name>
    <name type="common">Arthrobacter siderocapsulatus</name>
    <dbReference type="NCBI Taxonomy" id="303"/>
    <lineage>
        <taxon>Bacteria</taxon>
        <taxon>Pseudomonadati</taxon>
        <taxon>Pseudomonadota</taxon>
        <taxon>Gammaproteobacteria</taxon>
        <taxon>Pseudomonadales</taxon>
        <taxon>Pseudomonadaceae</taxon>
        <taxon>Pseudomonas</taxon>
    </lineage>
</organism>
<dbReference type="Gene3D" id="3.40.50.620">
    <property type="entry name" value="HUPs"/>
    <property type="match status" value="1"/>
</dbReference>
<accession>A0A2Z1CD88</accession>
<protein>
    <recommendedName>
        <fullName evidence="1">Phosphoadenosine phosphosulphate reductase domain-containing protein</fullName>
    </recommendedName>
</protein>